<dbReference type="Proteomes" id="UP000266841">
    <property type="component" value="Unassembled WGS sequence"/>
</dbReference>
<name>K0T5C6_THAOC</name>
<dbReference type="AlphaFoldDB" id="K0T5C6"/>
<gene>
    <name evidence="1" type="ORF">THAOC_10277</name>
</gene>
<protein>
    <submittedName>
        <fullName evidence="1">Uncharacterized protein</fullName>
    </submittedName>
</protein>
<reference evidence="1 2" key="1">
    <citation type="journal article" date="2012" name="Genome Biol.">
        <title>Genome and low-iron response of an oceanic diatom adapted to chronic iron limitation.</title>
        <authorList>
            <person name="Lommer M."/>
            <person name="Specht M."/>
            <person name="Roy A.S."/>
            <person name="Kraemer L."/>
            <person name="Andreson R."/>
            <person name="Gutowska M.A."/>
            <person name="Wolf J."/>
            <person name="Bergner S.V."/>
            <person name="Schilhabel M.B."/>
            <person name="Klostermeier U.C."/>
            <person name="Beiko R.G."/>
            <person name="Rosenstiel P."/>
            <person name="Hippler M."/>
            <person name="Laroche J."/>
        </authorList>
    </citation>
    <scope>NUCLEOTIDE SEQUENCE [LARGE SCALE GENOMIC DNA]</scope>
    <source>
        <strain evidence="1 2">CCMP1005</strain>
    </source>
</reference>
<organism evidence="1 2">
    <name type="scientific">Thalassiosira oceanica</name>
    <name type="common">Marine diatom</name>
    <dbReference type="NCBI Taxonomy" id="159749"/>
    <lineage>
        <taxon>Eukaryota</taxon>
        <taxon>Sar</taxon>
        <taxon>Stramenopiles</taxon>
        <taxon>Ochrophyta</taxon>
        <taxon>Bacillariophyta</taxon>
        <taxon>Coscinodiscophyceae</taxon>
        <taxon>Thalassiosirophycidae</taxon>
        <taxon>Thalassiosirales</taxon>
        <taxon>Thalassiosiraceae</taxon>
        <taxon>Thalassiosira</taxon>
    </lineage>
</organism>
<accession>K0T5C6</accession>
<feature type="non-terminal residue" evidence="1">
    <location>
        <position position="1"/>
    </location>
</feature>
<evidence type="ECO:0000313" key="2">
    <source>
        <dbReference type="Proteomes" id="UP000266841"/>
    </source>
</evidence>
<proteinExistence type="predicted"/>
<comment type="caution">
    <text evidence="1">The sequence shown here is derived from an EMBL/GenBank/DDBJ whole genome shotgun (WGS) entry which is preliminary data.</text>
</comment>
<sequence>ADAAPKNDRWDVFDLSMRRSLLSYLVTVPDATRGNLGGLARGRPSSCRPTGYGECASNLFSINLFATLPGFPDERGDVCASRSDHAGGGAHGSLSPSSLGRARLEMLGSEIRREGATLGWYWCRRLEERAEGGWRTAPVAALVLRAV</sequence>
<keyword evidence="2" id="KW-1185">Reference proteome</keyword>
<evidence type="ECO:0000313" key="1">
    <source>
        <dbReference type="EMBL" id="EJK68531.1"/>
    </source>
</evidence>
<dbReference type="EMBL" id="AGNL01011209">
    <property type="protein sequence ID" value="EJK68531.1"/>
    <property type="molecule type" value="Genomic_DNA"/>
</dbReference>